<feature type="transmembrane region" description="Helical" evidence="1">
    <location>
        <begin position="39"/>
        <end position="58"/>
    </location>
</feature>
<keyword evidence="1" id="KW-1133">Transmembrane helix</keyword>
<evidence type="ECO:0000313" key="2">
    <source>
        <dbReference type="EMBL" id="CAH1448098.1"/>
    </source>
</evidence>
<dbReference type="EMBL" id="CAKMRJ010005634">
    <property type="protein sequence ID" value="CAH1448098.1"/>
    <property type="molecule type" value="Genomic_DNA"/>
</dbReference>
<accession>A0AAU9PDI1</accession>
<evidence type="ECO:0000256" key="1">
    <source>
        <dbReference type="SAM" id="Phobius"/>
    </source>
</evidence>
<keyword evidence="1" id="KW-0472">Membrane</keyword>
<dbReference type="AlphaFoldDB" id="A0AAU9PDI1"/>
<organism evidence="2 3">
    <name type="scientific">Lactuca virosa</name>
    <dbReference type="NCBI Taxonomy" id="75947"/>
    <lineage>
        <taxon>Eukaryota</taxon>
        <taxon>Viridiplantae</taxon>
        <taxon>Streptophyta</taxon>
        <taxon>Embryophyta</taxon>
        <taxon>Tracheophyta</taxon>
        <taxon>Spermatophyta</taxon>
        <taxon>Magnoliopsida</taxon>
        <taxon>eudicotyledons</taxon>
        <taxon>Gunneridae</taxon>
        <taxon>Pentapetalae</taxon>
        <taxon>asterids</taxon>
        <taxon>campanulids</taxon>
        <taxon>Asterales</taxon>
        <taxon>Asteraceae</taxon>
        <taxon>Cichorioideae</taxon>
        <taxon>Cichorieae</taxon>
        <taxon>Lactucinae</taxon>
        <taxon>Lactuca</taxon>
    </lineage>
</organism>
<comment type="caution">
    <text evidence="2">The sequence shown here is derived from an EMBL/GenBank/DDBJ whole genome shotgun (WGS) entry which is preliminary data.</text>
</comment>
<dbReference type="Proteomes" id="UP001157418">
    <property type="component" value="Unassembled WGS sequence"/>
</dbReference>
<protein>
    <submittedName>
        <fullName evidence="2">Uncharacterized protein</fullName>
    </submittedName>
</protein>
<gene>
    <name evidence="2" type="ORF">LVIROSA_LOCUS33661</name>
</gene>
<sequence>MYSSDFHFVLLRADQLLFYVTLFTIIGDVNNERRNYNQRLGLLNFWVFGYVFRIQIAIKELLKENFQMISVLILQLEDDDAVNAEAFINKASFLVGNSQHEVGPHEP</sequence>
<keyword evidence="3" id="KW-1185">Reference proteome</keyword>
<proteinExistence type="predicted"/>
<feature type="transmembrane region" description="Helical" evidence="1">
    <location>
        <begin position="6"/>
        <end position="27"/>
    </location>
</feature>
<name>A0AAU9PDI1_9ASTR</name>
<evidence type="ECO:0000313" key="3">
    <source>
        <dbReference type="Proteomes" id="UP001157418"/>
    </source>
</evidence>
<keyword evidence="1" id="KW-0812">Transmembrane</keyword>
<reference evidence="2 3" key="1">
    <citation type="submission" date="2022-01" db="EMBL/GenBank/DDBJ databases">
        <authorList>
            <person name="Xiong W."/>
            <person name="Schranz E."/>
        </authorList>
    </citation>
    <scope>NUCLEOTIDE SEQUENCE [LARGE SCALE GENOMIC DNA]</scope>
</reference>